<dbReference type="SUPFAM" id="SSF49493">
    <property type="entry name" value="HSP40/DnaJ peptide-binding domain"/>
    <property type="match status" value="2"/>
</dbReference>
<feature type="binding site" evidence="9">
    <location>
        <position position="214"/>
    </location>
    <ligand>
        <name>Zn(2+)</name>
        <dbReference type="ChEBI" id="CHEBI:29105"/>
        <label>1</label>
    </ligand>
</feature>
<comment type="similarity">
    <text evidence="7 9">Belongs to the DnaJ family.</text>
</comment>
<evidence type="ECO:0000313" key="13">
    <source>
        <dbReference type="EMBL" id="HIZ02889.1"/>
    </source>
</evidence>
<comment type="function">
    <text evidence="9">Participates actively in the response to hyperosmotic and heat shock by preventing the aggregation of stress-denatured proteins and by disaggregating proteins, also in an autonomous, DnaK-independent fashion. Unfolded proteins bind initially to DnaJ; upon interaction with the DnaJ-bound protein, DnaK hydrolyzes its bound ATP, resulting in the formation of a stable complex. GrpE releases ADP from DnaK; ATP binding to DnaK triggers the release of the substrate protein, thus completing the reaction cycle. Several rounds of ATP-dependent interactions between DnaJ, DnaK and GrpE are required for fully efficient folding. Also involved, together with DnaK and GrpE, in the DNA replication of plasmids through activation of initiation proteins.</text>
</comment>
<feature type="repeat" description="CXXCXGXG motif" evidence="9">
    <location>
        <begin position="171"/>
        <end position="178"/>
    </location>
</feature>
<keyword evidence="13" id="KW-0560">Oxidoreductase</keyword>
<dbReference type="PRINTS" id="PR00625">
    <property type="entry name" value="JDOMAIN"/>
</dbReference>
<dbReference type="InterPro" id="IPR008971">
    <property type="entry name" value="HSP40/DnaJ_pept-bd"/>
</dbReference>
<dbReference type="InterPro" id="IPR012724">
    <property type="entry name" value="DnaJ"/>
</dbReference>
<comment type="subcellular location">
    <subcellularLocation>
        <location evidence="9">Cytoplasm</location>
    </subcellularLocation>
</comment>
<keyword evidence="1 9" id="KW-0235">DNA replication</keyword>
<dbReference type="GO" id="GO:0016491">
    <property type="term" value="F:oxidoreductase activity"/>
    <property type="evidence" value="ECO:0007669"/>
    <property type="project" value="UniProtKB-KW"/>
</dbReference>
<dbReference type="GO" id="GO:0008270">
    <property type="term" value="F:zinc ion binding"/>
    <property type="evidence" value="ECO:0007669"/>
    <property type="project" value="UniProtKB-UniRule"/>
</dbReference>
<keyword evidence="5 9" id="KW-0862">Zinc</keyword>
<dbReference type="Pfam" id="PF00684">
    <property type="entry name" value="DnaJ_CXXCXGXG"/>
    <property type="match status" value="1"/>
</dbReference>
<dbReference type="CDD" id="cd10747">
    <property type="entry name" value="DnaJ_C"/>
    <property type="match status" value="1"/>
</dbReference>
<evidence type="ECO:0000256" key="7">
    <source>
        <dbReference type="ARBA" id="ARBA00061004"/>
    </source>
</evidence>
<dbReference type="Gene3D" id="2.60.260.20">
    <property type="entry name" value="Urease metallochaperone UreE, N-terminal domain"/>
    <property type="match status" value="2"/>
</dbReference>
<evidence type="ECO:0000256" key="5">
    <source>
        <dbReference type="ARBA" id="ARBA00022833"/>
    </source>
</evidence>
<feature type="repeat" description="CXXCXGXG motif" evidence="9">
    <location>
        <begin position="211"/>
        <end position="218"/>
    </location>
</feature>
<dbReference type="InterPro" id="IPR036410">
    <property type="entry name" value="HSP_DnaJ_Cys-rich_dom_sf"/>
</dbReference>
<evidence type="ECO:0000256" key="1">
    <source>
        <dbReference type="ARBA" id="ARBA00022705"/>
    </source>
</evidence>
<protein>
    <recommendedName>
        <fullName evidence="8 9">Chaperone protein DnaJ</fullName>
    </recommendedName>
</protein>
<evidence type="ECO:0000256" key="2">
    <source>
        <dbReference type="ARBA" id="ARBA00022723"/>
    </source>
</evidence>
<evidence type="ECO:0000256" key="9">
    <source>
        <dbReference type="HAMAP-Rule" id="MF_01152"/>
    </source>
</evidence>
<dbReference type="FunFam" id="2.60.260.20:FF:000005">
    <property type="entry name" value="Chaperone protein dnaJ 1, mitochondrial"/>
    <property type="match status" value="1"/>
</dbReference>
<feature type="binding site" evidence="9">
    <location>
        <position position="154"/>
    </location>
    <ligand>
        <name>Zn(2+)</name>
        <dbReference type="ChEBI" id="CHEBI:29105"/>
        <label>1</label>
    </ligand>
</feature>
<dbReference type="SMART" id="SM00271">
    <property type="entry name" value="DnaJ"/>
    <property type="match status" value="1"/>
</dbReference>
<evidence type="ECO:0000259" key="11">
    <source>
        <dbReference type="PROSITE" id="PS50076"/>
    </source>
</evidence>
<comment type="domain">
    <text evidence="9">The J domain is necessary and sufficient to stimulate DnaK ATPase activity. Zinc center 1 plays an important role in the autonomous, DnaK-independent chaperone activity of DnaJ. Zinc center 2 is essential for interaction with DnaK and for DnaJ activity.</text>
</comment>
<keyword evidence="9" id="KW-0346">Stress response</keyword>
<dbReference type="AlphaFoldDB" id="A0A9D2CY88"/>
<feature type="domain" description="CR-type" evidence="12">
    <location>
        <begin position="141"/>
        <end position="223"/>
    </location>
</feature>
<comment type="caution">
    <text evidence="13">The sequence shown here is derived from an EMBL/GenBank/DDBJ whole genome shotgun (WGS) entry which is preliminary data.</text>
</comment>
<feature type="zinc finger region" description="CR-type" evidence="10">
    <location>
        <begin position="141"/>
        <end position="223"/>
    </location>
</feature>
<dbReference type="InterPro" id="IPR036869">
    <property type="entry name" value="J_dom_sf"/>
</dbReference>
<dbReference type="InterPro" id="IPR001623">
    <property type="entry name" value="DnaJ_domain"/>
</dbReference>
<dbReference type="EMBL" id="DXCL01000009">
    <property type="protein sequence ID" value="HIZ02889.1"/>
    <property type="molecule type" value="Genomic_DNA"/>
</dbReference>
<organism evidence="13 14">
    <name type="scientific">Candidatus Borkfalkia avistercoris</name>
    <dbReference type="NCBI Taxonomy" id="2838504"/>
    <lineage>
        <taxon>Bacteria</taxon>
        <taxon>Bacillati</taxon>
        <taxon>Bacillota</taxon>
        <taxon>Clostridia</taxon>
        <taxon>Christensenellales</taxon>
        <taxon>Christensenellaceae</taxon>
        <taxon>Candidatus Borkfalkia</taxon>
    </lineage>
</organism>
<feature type="binding site" evidence="9">
    <location>
        <position position="200"/>
    </location>
    <ligand>
        <name>Zn(2+)</name>
        <dbReference type="ChEBI" id="CHEBI:29105"/>
        <label>2</label>
    </ligand>
</feature>
<dbReference type="Gene3D" id="2.10.230.10">
    <property type="entry name" value="Heat shock protein DnaJ, cysteine-rich domain"/>
    <property type="match status" value="1"/>
</dbReference>
<keyword evidence="3 9" id="KW-0677">Repeat</keyword>
<evidence type="ECO:0000256" key="4">
    <source>
        <dbReference type="ARBA" id="ARBA00022771"/>
    </source>
</evidence>
<feature type="binding site" evidence="9">
    <location>
        <position position="171"/>
    </location>
    <ligand>
        <name>Zn(2+)</name>
        <dbReference type="ChEBI" id="CHEBI:29105"/>
        <label>2</label>
    </ligand>
</feature>
<evidence type="ECO:0000256" key="8">
    <source>
        <dbReference type="ARBA" id="ARBA00067609"/>
    </source>
</evidence>
<dbReference type="PROSITE" id="PS00636">
    <property type="entry name" value="DNAJ_1"/>
    <property type="match status" value="1"/>
</dbReference>
<dbReference type="SUPFAM" id="SSF46565">
    <property type="entry name" value="Chaperone J-domain"/>
    <property type="match status" value="1"/>
</dbReference>
<dbReference type="GO" id="GO:0005737">
    <property type="term" value="C:cytoplasm"/>
    <property type="evidence" value="ECO:0007669"/>
    <property type="project" value="UniProtKB-SubCell"/>
</dbReference>
<dbReference type="InterPro" id="IPR002939">
    <property type="entry name" value="DnaJ_C"/>
</dbReference>
<evidence type="ECO:0000256" key="10">
    <source>
        <dbReference type="PROSITE-ProRule" id="PRU00546"/>
    </source>
</evidence>
<dbReference type="Proteomes" id="UP000824132">
    <property type="component" value="Unassembled WGS sequence"/>
</dbReference>
<feature type="repeat" description="CXXCXGXG motif" evidence="9">
    <location>
        <begin position="197"/>
        <end position="204"/>
    </location>
</feature>
<dbReference type="GO" id="GO:0009408">
    <property type="term" value="P:response to heat"/>
    <property type="evidence" value="ECO:0007669"/>
    <property type="project" value="InterPro"/>
</dbReference>
<feature type="binding site" evidence="9">
    <location>
        <position position="157"/>
    </location>
    <ligand>
        <name>Zn(2+)</name>
        <dbReference type="ChEBI" id="CHEBI:29105"/>
        <label>1</label>
    </ligand>
</feature>
<feature type="binding site" evidence="9">
    <location>
        <position position="211"/>
    </location>
    <ligand>
        <name>Zn(2+)</name>
        <dbReference type="ChEBI" id="CHEBI:29105"/>
        <label>1</label>
    </ligand>
</feature>
<dbReference type="NCBIfam" id="TIGR02349">
    <property type="entry name" value="DnaJ_bact"/>
    <property type="match status" value="1"/>
</dbReference>
<evidence type="ECO:0000256" key="6">
    <source>
        <dbReference type="ARBA" id="ARBA00023186"/>
    </source>
</evidence>
<comment type="subunit">
    <text evidence="9">Homodimer.</text>
</comment>
<dbReference type="GO" id="GO:0005524">
    <property type="term" value="F:ATP binding"/>
    <property type="evidence" value="ECO:0007669"/>
    <property type="project" value="InterPro"/>
</dbReference>
<evidence type="ECO:0000313" key="14">
    <source>
        <dbReference type="Proteomes" id="UP000824132"/>
    </source>
</evidence>
<keyword evidence="9" id="KW-0963">Cytoplasm</keyword>
<sequence>MADKNYYDILGVGRKATDEEIKSAYRKLVKQYHPDLHPNDANAAAKFKEVNEAHEVLSDPKKRAAYDYELDHPGARAGGGFGGSGFSGFSGFGGGFSGFGDIFNDIFGGFSGSSSSSARAETQGEDITKEVVLSFLDAAKGCTKEVRYTRNEPCPSCKGTGAKNGTAYKTCDKCGGSGQVRYAQDTLFGRTIRVATCDACGGTGKKITDPCPDCKGKGYVRKETVVTLNIPAGADTNSYIRKKGFGQASTAGGAPGDLIVVFRVEPHKIFKRKDKDLYVEVPVSFKTAALGGKVKVPGIDETFEYLIPDGTQSGTVFCVRGKGLKTRTGTGNMYLTVVVEVPSKLSKEQKKQLEEFDAGLDVRQTGKMKAYRDNVQTMYGQDPYKN</sequence>
<comment type="cofactor">
    <cofactor evidence="9">
        <name>Zn(2+)</name>
        <dbReference type="ChEBI" id="CHEBI:29105"/>
    </cofactor>
    <text evidence="9">Binds 2 Zn(2+) ions per monomer.</text>
</comment>
<dbReference type="GO" id="GO:0031072">
    <property type="term" value="F:heat shock protein binding"/>
    <property type="evidence" value="ECO:0007669"/>
    <property type="project" value="InterPro"/>
</dbReference>
<keyword evidence="6 9" id="KW-0143">Chaperone</keyword>
<reference evidence="13" key="1">
    <citation type="journal article" date="2021" name="PeerJ">
        <title>Extensive microbial diversity within the chicken gut microbiome revealed by metagenomics and culture.</title>
        <authorList>
            <person name="Gilroy R."/>
            <person name="Ravi A."/>
            <person name="Getino M."/>
            <person name="Pursley I."/>
            <person name="Horton D.L."/>
            <person name="Alikhan N.F."/>
            <person name="Baker D."/>
            <person name="Gharbi K."/>
            <person name="Hall N."/>
            <person name="Watson M."/>
            <person name="Adriaenssens E.M."/>
            <person name="Foster-Nyarko E."/>
            <person name="Jarju S."/>
            <person name="Secka A."/>
            <person name="Antonio M."/>
            <person name="Oren A."/>
            <person name="Chaudhuri R.R."/>
            <person name="La Ragione R."/>
            <person name="Hildebrand F."/>
            <person name="Pallen M.J."/>
        </authorList>
    </citation>
    <scope>NUCLEOTIDE SEQUENCE</scope>
    <source>
        <strain evidence="13">CHK187-5294</strain>
    </source>
</reference>
<dbReference type="CDD" id="cd06257">
    <property type="entry name" value="DnaJ"/>
    <property type="match status" value="1"/>
</dbReference>
<dbReference type="CDD" id="cd10719">
    <property type="entry name" value="DnaJ_zf"/>
    <property type="match status" value="1"/>
</dbReference>
<dbReference type="GO" id="GO:0051082">
    <property type="term" value="F:unfolded protein binding"/>
    <property type="evidence" value="ECO:0007669"/>
    <property type="project" value="UniProtKB-UniRule"/>
</dbReference>
<dbReference type="InterPro" id="IPR018253">
    <property type="entry name" value="DnaJ_domain_CS"/>
</dbReference>
<dbReference type="HAMAP" id="MF_01152">
    <property type="entry name" value="DnaJ"/>
    <property type="match status" value="1"/>
</dbReference>
<dbReference type="PANTHER" id="PTHR43096:SF52">
    <property type="entry name" value="DNAJ HOMOLOG 1, MITOCHONDRIAL-RELATED"/>
    <property type="match status" value="1"/>
</dbReference>
<evidence type="ECO:0000259" key="12">
    <source>
        <dbReference type="PROSITE" id="PS51188"/>
    </source>
</evidence>
<feature type="binding site" evidence="9">
    <location>
        <position position="197"/>
    </location>
    <ligand>
        <name>Zn(2+)</name>
        <dbReference type="ChEBI" id="CHEBI:29105"/>
        <label>2</label>
    </ligand>
</feature>
<feature type="domain" description="J" evidence="11">
    <location>
        <begin position="5"/>
        <end position="70"/>
    </location>
</feature>
<dbReference type="PANTHER" id="PTHR43096">
    <property type="entry name" value="DNAJ HOMOLOG 1, MITOCHONDRIAL-RELATED"/>
    <property type="match status" value="1"/>
</dbReference>
<evidence type="ECO:0000256" key="3">
    <source>
        <dbReference type="ARBA" id="ARBA00022737"/>
    </source>
</evidence>
<dbReference type="FunFam" id="2.10.230.10:FF:000002">
    <property type="entry name" value="Molecular chaperone DnaJ"/>
    <property type="match status" value="1"/>
</dbReference>
<dbReference type="NCBIfam" id="NF008035">
    <property type="entry name" value="PRK10767.1"/>
    <property type="match status" value="1"/>
</dbReference>
<gene>
    <name evidence="9 13" type="primary">dnaJ</name>
    <name evidence="13" type="ORF">H9727_01235</name>
</gene>
<dbReference type="Pfam" id="PF00226">
    <property type="entry name" value="DnaJ"/>
    <property type="match status" value="1"/>
</dbReference>
<feature type="binding site" evidence="9">
    <location>
        <position position="174"/>
    </location>
    <ligand>
        <name>Zn(2+)</name>
        <dbReference type="ChEBI" id="CHEBI:29105"/>
        <label>2</label>
    </ligand>
</feature>
<dbReference type="GO" id="GO:0006260">
    <property type="term" value="P:DNA replication"/>
    <property type="evidence" value="ECO:0007669"/>
    <property type="project" value="UniProtKB-KW"/>
</dbReference>
<dbReference type="Gene3D" id="1.10.287.110">
    <property type="entry name" value="DnaJ domain"/>
    <property type="match status" value="1"/>
</dbReference>
<dbReference type="PROSITE" id="PS50076">
    <property type="entry name" value="DNAJ_2"/>
    <property type="match status" value="1"/>
</dbReference>
<feature type="repeat" description="CXXCXGXG motif" evidence="9">
    <location>
        <begin position="154"/>
        <end position="161"/>
    </location>
</feature>
<proteinExistence type="inferred from homology"/>
<dbReference type="GO" id="GO:0042026">
    <property type="term" value="P:protein refolding"/>
    <property type="evidence" value="ECO:0007669"/>
    <property type="project" value="TreeGrafter"/>
</dbReference>
<keyword evidence="4 9" id="KW-0863">Zinc-finger</keyword>
<dbReference type="InterPro" id="IPR001305">
    <property type="entry name" value="HSP_DnaJ_Cys-rich_dom"/>
</dbReference>
<accession>A0A9D2CY88</accession>
<name>A0A9D2CY88_9FIRM</name>
<reference evidence="13" key="2">
    <citation type="submission" date="2021-04" db="EMBL/GenBank/DDBJ databases">
        <authorList>
            <person name="Gilroy R."/>
        </authorList>
    </citation>
    <scope>NUCLEOTIDE SEQUENCE</scope>
    <source>
        <strain evidence="13">CHK187-5294</strain>
    </source>
</reference>
<dbReference type="Pfam" id="PF01556">
    <property type="entry name" value="DnaJ_C"/>
    <property type="match status" value="1"/>
</dbReference>
<dbReference type="SUPFAM" id="SSF57938">
    <property type="entry name" value="DnaJ/Hsp40 cysteine-rich domain"/>
    <property type="match status" value="1"/>
</dbReference>
<keyword evidence="2 9" id="KW-0479">Metal-binding</keyword>
<dbReference type="PROSITE" id="PS51188">
    <property type="entry name" value="ZF_CR"/>
    <property type="match status" value="1"/>
</dbReference>